<dbReference type="Gramene" id="OMP00158">
    <property type="protein sequence ID" value="OMP00158"/>
    <property type="gene ID" value="CCACVL1_03453"/>
</dbReference>
<keyword evidence="3" id="KW-1185">Reference proteome</keyword>
<feature type="region of interest" description="Disordered" evidence="1">
    <location>
        <begin position="1"/>
        <end position="22"/>
    </location>
</feature>
<dbReference type="AlphaFoldDB" id="A0A1R3JZK9"/>
<gene>
    <name evidence="2" type="ORF">CCACVL1_03453</name>
</gene>
<sequence>MANKMARQWHSKNIATKGMLQP</sequence>
<evidence type="ECO:0000313" key="2">
    <source>
        <dbReference type="EMBL" id="OMP00158.1"/>
    </source>
</evidence>
<name>A0A1R3JZK9_COCAP</name>
<dbReference type="EMBL" id="AWWV01006697">
    <property type="protein sequence ID" value="OMP00158.1"/>
    <property type="molecule type" value="Genomic_DNA"/>
</dbReference>
<proteinExistence type="predicted"/>
<dbReference type="Proteomes" id="UP000188268">
    <property type="component" value="Unassembled WGS sequence"/>
</dbReference>
<protein>
    <submittedName>
        <fullName evidence="2">Uncharacterized protein</fullName>
    </submittedName>
</protein>
<evidence type="ECO:0000313" key="3">
    <source>
        <dbReference type="Proteomes" id="UP000188268"/>
    </source>
</evidence>
<comment type="caution">
    <text evidence="2">The sequence shown here is derived from an EMBL/GenBank/DDBJ whole genome shotgun (WGS) entry which is preliminary data.</text>
</comment>
<organism evidence="2 3">
    <name type="scientific">Corchorus capsularis</name>
    <name type="common">Jute</name>
    <dbReference type="NCBI Taxonomy" id="210143"/>
    <lineage>
        <taxon>Eukaryota</taxon>
        <taxon>Viridiplantae</taxon>
        <taxon>Streptophyta</taxon>
        <taxon>Embryophyta</taxon>
        <taxon>Tracheophyta</taxon>
        <taxon>Spermatophyta</taxon>
        <taxon>Magnoliopsida</taxon>
        <taxon>eudicotyledons</taxon>
        <taxon>Gunneridae</taxon>
        <taxon>Pentapetalae</taxon>
        <taxon>rosids</taxon>
        <taxon>malvids</taxon>
        <taxon>Malvales</taxon>
        <taxon>Malvaceae</taxon>
        <taxon>Grewioideae</taxon>
        <taxon>Apeibeae</taxon>
        <taxon>Corchorus</taxon>
    </lineage>
</organism>
<evidence type="ECO:0000256" key="1">
    <source>
        <dbReference type="SAM" id="MobiDB-lite"/>
    </source>
</evidence>
<feature type="non-terminal residue" evidence="2">
    <location>
        <position position="22"/>
    </location>
</feature>
<accession>A0A1R3JZK9</accession>
<reference evidence="2 3" key="1">
    <citation type="submission" date="2013-09" db="EMBL/GenBank/DDBJ databases">
        <title>Corchorus capsularis genome sequencing.</title>
        <authorList>
            <person name="Alam M."/>
            <person name="Haque M.S."/>
            <person name="Islam M.S."/>
            <person name="Emdad E.M."/>
            <person name="Islam M.M."/>
            <person name="Ahmed B."/>
            <person name="Halim A."/>
            <person name="Hossen Q.M.M."/>
            <person name="Hossain M.Z."/>
            <person name="Ahmed R."/>
            <person name="Khan M.M."/>
            <person name="Islam R."/>
            <person name="Rashid M.M."/>
            <person name="Khan S.A."/>
            <person name="Rahman M.S."/>
            <person name="Alam M."/>
        </authorList>
    </citation>
    <scope>NUCLEOTIDE SEQUENCE [LARGE SCALE GENOMIC DNA]</scope>
    <source>
        <strain evidence="3">cv. CVL-1</strain>
        <tissue evidence="2">Whole seedling</tissue>
    </source>
</reference>